<organism evidence="1 2">
    <name type="scientific">Streptosporangium jomthongense</name>
    <dbReference type="NCBI Taxonomy" id="1193683"/>
    <lineage>
        <taxon>Bacteria</taxon>
        <taxon>Bacillati</taxon>
        <taxon>Actinomycetota</taxon>
        <taxon>Actinomycetes</taxon>
        <taxon>Streptosporangiales</taxon>
        <taxon>Streptosporangiaceae</taxon>
        <taxon>Streptosporangium</taxon>
    </lineage>
</organism>
<accession>A0ABV8F1S1</accession>
<keyword evidence="2" id="KW-1185">Reference proteome</keyword>
<dbReference type="EMBL" id="JBHSBC010000014">
    <property type="protein sequence ID" value="MFC3981816.1"/>
    <property type="molecule type" value="Genomic_DNA"/>
</dbReference>
<reference evidence="2" key="1">
    <citation type="journal article" date="2019" name="Int. J. Syst. Evol. Microbiol.">
        <title>The Global Catalogue of Microorganisms (GCM) 10K type strain sequencing project: providing services to taxonomists for standard genome sequencing and annotation.</title>
        <authorList>
            <consortium name="The Broad Institute Genomics Platform"/>
            <consortium name="The Broad Institute Genome Sequencing Center for Infectious Disease"/>
            <person name="Wu L."/>
            <person name="Ma J."/>
        </authorList>
    </citation>
    <scope>NUCLEOTIDE SEQUENCE [LARGE SCALE GENOMIC DNA]</scope>
    <source>
        <strain evidence="2">TBRC 7912</strain>
    </source>
</reference>
<sequence>MLNKLGILGDRLLSRFVPASSAAASCPCGSYPYTGPCLYEIPCGGGLTKLCLCEDSARRITCSVCS</sequence>
<gene>
    <name evidence="1" type="ORF">ACFOYY_16870</name>
</gene>
<evidence type="ECO:0000313" key="1">
    <source>
        <dbReference type="EMBL" id="MFC3981816.1"/>
    </source>
</evidence>
<proteinExistence type="predicted"/>
<dbReference type="PROSITE" id="PS51257">
    <property type="entry name" value="PROKAR_LIPOPROTEIN"/>
    <property type="match status" value="1"/>
</dbReference>
<comment type="caution">
    <text evidence="1">The sequence shown here is derived from an EMBL/GenBank/DDBJ whole genome shotgun (WGS) entry which is preliminary data.</text>
</comment>
<dbReference type="Proteomes" id="UP001595698">
    <property type="component" value="Unassembled WGS sequence"/>
</dbReference>
<name>A0ABV8F1S1_9ACTN</name>
<evidence type="ECO:0000313" key="2">
    <source>
        <dbReference type="Proteomes" id="UP001595698"/>
    </source>
</evidence>
<protein>
    <submittedName>
        <fullName evidence="1">Uncharacterized protein</fullName>
    </submittedName>
</protein>